<dbReference type="WBParaSite" id="JU765_v2.g11553.t1">
    <property type="protein sequence ID" value="JU765_v2.g11553.t1"/>
    <property type="gene ID" value="JU765_v2.g11553"/>
</dbReference>
<evidence type="ECO:0000313" key="2">
    <source>
        <dbReference type="WBParaSite" id="JU765_v2.g11553.t1"/>
    </source>
</evidence>
<accession>A0AC34PZP6</accession>
<sequence length="722" mass="83059">MAVEKPVLDTSSVSFREDVENILPCFCPLIKKKKLDLPVESVSQDDSVVAKAYFVPKCIEVGRRTNAPTNQNRRIVPPRADIPVICLAFTVPIFLKRSHLAHNMDEFFNEEVLKNSCASDVVQTRKREKRLAMVQSMKNKNKKCDNLNAVIDKIKLRNSLKSFISTENVLNVKFGNLPLLPSGEFVTFTFSRFLSSTLFPKKVIVNAFAFGVNSETGNVIFEDLICRFETSGYRKLCLRTIAEYILPKPDFEELNEMGLRRKKLSSSSSSSSSSTPVRAFGSLRIAKKNTTREFHESHWDVDYGARGVNILDESTLKSNKLPVSKKELTEQLQNLTNKAELTHKTDRGHSIFVELQNTAGFGHFDKKQVKRGLIESPRKSRRIFLSNSDEDDKTGEIIYDFSSCNNVDCNFVVSKGLIELPKTYNTANRFFSLFDDEKSGKILAHKSGRSRSYVCVFCRKTLTSLPLLKFHLIHSYPSLEFTFFDSSIRISFDRKKIKSSLQKLKAEKTEVLIHNSLATDLVSKAVDRSNALQVNDFVYSEPPGTTYPGLKRIEMNYEMLENWMRRNLIEFSDLEPQESEFYVLWNQFIIKAENRLTNLASLFDVLFIIKAENRPTNLASLFDVLMRFIQKYHKEIEERGLRRVFLTFVVHLRETKQLTEFEFMEATTFGTEIESKWETKQLTEFEFMEATTFGTEIESKWFGRDNLRPSTVVEKGKPGRRK</sequence>
<name>A0AC34PZP6_9BILA</name>
<proteinExistence type="predicted"/>
<protein>
    <submittedName>
        <fullName evidence="2">C2H2-type domain-containing protein</fullName>
    </submittedName>
</protein>
<reference evidence="2" key="1">
    <citation type="submission" date="2022-11" db="UniProtKB">
        <authorList>
            <consortium name="WormBaseParasite"/>
        </authorList>
    </citation>
    <scope>IDENTIFICATION</scope>
</reference>
<organism evidence="1 2">
    <name type="scientific">Panagrolaimus sp. JU765</name>
    <dbReference type="NCBI Taxonomy" id="591449"/>
    <lineage>
        <taxon>Eukaryota</taxon>
        <taxon>Metazoa</taxon>
        <taxon>Ecdysozoa</taxon>
        <taxon>Nematoda</taxon>
        <taxon>Chromadorea</taxon>
        <taxon>Rhabditida</taxon>
        <taxon>Tylenchina</taxon>
        <taxon>Panagrolaimomorpha</taxon>
        <taxon>Panagrolaimoidea</taxon>
        <taxon>Panagrolaimidae</taxon>
        <taxon>Panagrolaimus</taxon>
    </lineage>
</organism>
<dbReference type="Proteomes" id="UP000887576">
    <property type="component" value="Unplaced"/>
</dbReference>
<evidence type="ECO:0000313" key="1">
    <source>
        <dbReference type="Proteomes" id="UP000887576"/>
    </source>
</evidence>